<gene>
    <name evidence="4" type="ORF">SKAU_G00230740</name>
</gene>
<evidence type="ECO:0000256" key="2">
    <source>
        <dbReference type="SAM" id="MobiDB-lite"/>
    </source>
</evidence>
<dbReference type="SUPFAM" id="SSF54928">
    <property type="entry name" value="RNA-binding domain, RBD"/>
    <property type="match status" value="1"/>
</dbReference>
<dbReference type="AlphaFoldDB" id="A0A9Q1F5R2"/>
<accession>A0A9Q1F5R2</accession>
<evidence type="ECO:0000313" key="5">
    <source>
        <dbReference type="Proteomes" id="UP001152622"/>
    </source>
</evidence>
<dbReference type="Proteomes" id="UP001152622">
    <property type="component" value="Chromosome 8"/>
</dbReference>
<dbReference type="OrthoDB" id="9903237at2759"/>
<comment type="caution">
    <text evidence="4">The sequence shown here is derived from an EMBL/GenBank/DDBJ whole genome shotgun (WGS) entry which is preliminary data.</text>
</comment>
<dbReference type="PANTHER" id="PTHR15225">
    <property type="entry name" value="INTERFERON-INDUCED PROTEIN 35/NMI N-MYC/STAT INTERACTING PROTEIN"/>
    <property type="match status" value="1"/>
</dbReference>
<feature type="region of interest" description="Disordered" evidence="2">
    <location>
        <begin position="1"/>
        <end position="25"/>
    </location>
</feature>
<keyword evidence="5" id="KW-1185">Reference proteome</keyword>
<proteinExistence type="predicted"/>
<sequence length="381" mass="43754">MDYTEDSLPGKEVSHNEGSSSEEQQKFLEALEELKIWKRKVEEAETNKSRLLIEKLDSEESKKQAQKEVQALTKEDTSLEMKEAQENNILDLEKRNRALLDYLKKRETILKNKKAECATLEQKLKINAEIPEKKVVFTRVEKETGKENYDSIVSVFSVTQRPLFLLKGCQALITFEKEEVAEQILRQANCPVIFDTKKINVKPNHVTLEPSVEFEIHMEISKRKIRFSNTPSGLPEEQMRDWLEARFSKPSRGGGEVVDVSYDKNAGSGQITFLNTGVAEDLTLEKNYCLDANRKIVANIFPSFEYQLKQFQNFYLVSKRTVLLGGIEDIQDVEDQQDSLEIHFQRPTNHGGEVESVKYLSEGKTAQVFFTEDATSREIDD</sequence>
<protein>
    <recommendedName>
        <fullName evidence="3">NID domain-containing protein</fullName>
    </recommendedName>
</protein>
<dbReference type="GO" id="GO:0003676">
    <property type="term" value="F:nucleic acid binding"/>
    <property type="evidence" value="ECO:0007669"/>
    <property type="project" value="InterPro"/>
</dbReference>
<dbReference type="InterPro" id="IPR009909">
    <property type="entry name" value="Nmi/IFP35_dom"/>
</dbReference>
<reference evidence="4" key="1">
    <citation type="journal article" date="2023" name="Science">
        <title>Genome structures resolve the early diversification of teleost fishes.</title>
        <authorList>
            <person name="Parey E."/>
            <person name="Louis A."/>
            <person name="Montfort J."/>
            <person name="Bouchez O."/>
            <person name="Roques C."/>
            <person name="Iampietro C."/>
            <person name="Lluch J."/>
            <person name="Castinel A."/>
            <person name="Donnadieu C."/>
            <person name="Desvignes T."/>
            <person name="Floi Bucao C."/>
            <person name="Jouanno E."/>
            <person name="Wen M."/>
            <person name="Mejri S."/>
            <person name="Dirks R."/>
            <person name="Jansen H."/>
            <person name="Henkel C."/>
            <person name="Chen W.J."/>
            <person name="Zahm M."/>
            <person name="Cabau C."/>
            <person name="Klopp C."/>
            <person name="Thompson A.W."/>
            <person name="Robinson-Rechavi M."/>
            <person name="Braasch I."/>
            <person name="Lecointre G."/>
            <person name="Bobe J."/>
            <person name="Postlethwait J.H."/>
            <person name="Berthelot C."/>
            <person name="Roest Crollius H."/>
            <person name="Guiguen Y."/>
        </authorList>
    </citation>
    <scope>NUCLEOTIDE SEQUENCE</scope>
    <source>
        <strain evidence="4">WJC10195</strain>
    </source>
</reference>
<organism evidence="4 5">
    <name type="scientific">Synaphobranchus kaupii</name>
    <name type="common">Kaup's arrowtooth eel</name>
    <dbReference type="NCBI Taxonomy" id="118154"/>
    <lineage>
        <taxon>Eukaryota</taxon>
        <taxon>Metazoa</taxon>
        <taxon>Chordata</taxon>
        <taxon>Craniata</taxon>
        <taxon>Vertebrata</taxon>
        <taxon>Euteleostomi</taxon>
        <taxon>Actinopterygii</taxon>
        <taxon>Neopterygii</taxon>
        <taxon>Teleostei</taxon>
        <taxon>Anguilliformes</taxon>
        <taxon>Synaphobranchidae</taxon>
        <taxon>Synaphobranchus</taxon>
    </lineage>
</organism>
<evidence type="ECO:0000313" key="4">
    <source>
        <dbReference type="EMBL" id="KAJ8351598.1"/>
    </source>
</evidence>
<dbReference type="EMBL" id="JAINUF010000008">
    <property type="protein sequence ID" value="KAJ8351598.1"/>
    <property type="molecule type" value="Genomic_DNA"/>
</dbReference>
<name>A0A9Q1F5R2_SYNKA</name>
<evidence type="ECO:0000259" key="3">
    <source>
        <dbReference type="Pfam" id="PF07292"/>
    </source>
</evidence>
<feature type="domain" description="NID" evidence="3">
    <location>
        <begin position="171"/>
        <end position="257"/>
    </location>
</feature>
<evidence type="ECO:0000256" key="1">
    <source>
        <dbReference type="SAM" id="Coils"/>
    </source>
</evidence>
<keyword evidence="1" id="KW-0175">Coiled coil</keyword>
<feature type="domain" description="NID" evidence="3">
    <location>
        <begin position="271"/>
        <end position="356"/>
    </location>
</feature>
<feature type="coiled-coil region" evidence="1">
    <location>
        <begin position="27"/>
        <end position="123"/>
    </location>
</feature>
<dbReference type="InterPro" id="IPR035979">
    <property type="entry name" value="RBD_domain_sf"/>
</dbReference>
<dbReference type="Pfam" id="PF07292">
    <property type="entry name" value="NID"/>
    <property type="match status" value="2"/>
</dbReference>
<dbReference type="PANTHER" id="PTHR15225:SF4">
    <property type="entry name" value="N-MYC-INTERACTOR"/>
    <property type="match status" value="1"/>
</dbReference>